<name>A0A2X3ATC4_9ACTO</name>
<dbReference type="EMBL" id="JABCUI010000003">
    <property type="protein sequence ID" value="NMW87408.1"/>
    <property type="molecule type" value="Genomic_DNA"/>
</dbReference>
<dbReference type="GO" id="GO:0006777">
    <property type="term" value="P:Mo-molybdopterin cofactor biosynthetic process"/>
    <property type="evidence" value="ECO:0007669"/>
    <property type="project" value="UniProtKB-KW"/>
</dbReference>
<feature type="domain" description="MoaB/Mog" evidence="3">
    <location>
        <begin position="15"/>
        <end position="162"/>
    </location>
</feature>
<evidence type="ECO:0000256" key="2">
    <source>
        <dbReference type="ARBA" id="ARBA00023150"/>
    </source>
</evidence>
<dbReference type="InterPro" id="IPR001453">
    <property type="entry name" value="MoaB/Mog_dom"/>
</dbReference>
<dbReference type="Proteomes" id="UP000250245">
    <property type="component" value="Unassembled WGS sequence"/>
</dbReference>
<dbReference type="Gene3D" id="3.40.980.10">
    <property type="entry name" value="MoaB/Mog-like domain"/>
    <property type="match status" value="1"/>
</dbReference>
<dbReference type="AlphaFoldDB" id="A0A2X3ATC4"/>
<reference evidence="4 7" key="2">
    <citation type="submission" date="2020-04" db="EMBL/GenBank/DDBJ databases">
        <title>Antimicrobial susceptibility and clonality of vaginal-derived multi-drug resistant Mobiluncus isolates in China.</title>
        <authorList>
            <person name="Zhang X."/>
        </authorList>
    </citation>
    <scope>NUCLEOTIDE SEQUENCE [LARGE SCALE GENOMIC DNA]</scope>
    <source>
        <strain evidence="4 7">19</strain>
    </source>
</reference>
<evidence type="ECO:0000313" key="6">
    <source>
        <dbReference type="Proteomes" id="UP000250245"/>
    </source>
</evidence>
<evidence type="ECO:0000259" key="3">
    <source>
        <dbReference type="SMART" id="SM00852"/>
    </source>
</evidence>
<protein>
    <submittedName>
        <fullName evidence="4">MogA/MoaB family molybdenum cofactor biosynthesis protein</fullName>
    </submittedName>
    <submittedName>
        <fullName evidence="5">Molybdenum cofactor biosynthesis protein B</fullName>
    </submittedName>
</protein>
<dbReference type="Proteomes" id="UP000553981">
    <property type="component" value="Unassembled WGS sequence"/>
</dbReference>
<dbReference type="Pfam" id="PF00994">
    <property type="entry name" value="MoCF_biosynth"/>
    <property type="match status" value="1"/>
</dbReference>
<evidence type="ECO:0000313" key="7">
    <source>
        <dbReference type="Proteomes" id="UP000553981"/>
    </source>
</evidence>
<organism evidence="5 6">
    <name type="scientific">Mobiluncus curtisii</name>
    <dbReference type="NCBI Taxonomy" id="2051"/>
    <lineage>
        <taxon>Bacteria</taxon>
        <taxon>Bacillati</taxon>
        <taxon>Actinomycetota</taxon>
        <taxon>Actinomycetes</taxon>
        <taxon>Actinomycetales</taxon>
        <taxon>Actinomycetaceae</taxon>
        <taxon>Mobiluncus</taxon>
    </lineage>
</organism>
<dbReference type="GeneID" id="55565581"/>
<evidence type="ECO:0000313" key="4">
    <source>
        <dbReference type="EMBL" id="NMW87408.1"/>
    </source>
</evidence>
<evidence type="ECO:0000256" key="1">
    <source>
        <dbReference type="ARBA" id="ARBA00005046"/>
    </source>
</evidence>
<dbReference type="NCBIfam" id="TIGR00177">
    <property type="entry name" value="molyb_syn"/>
    <property type="match status" value="1"/>
</dbReference>
<accession>A0A2X3ATC4</accession>
<dbReference type="EMBL" id="UASJ01000001">
    <property type="protein sequence ID" value="SQB64770.1"/>
    <property type="molecule type" value="Genomic_DNA"/>
</dbReference>
<gene>
    <name evidence="5" type="primary">moaB</name>
    <name evidence="4" type="ORF">HHJ67_06525</name>
    <name evidence="5" type="ORF">NCTC11820_01124</name>
</gene>
<dbReference type="InterPro" id="IPR051920">
    <property type="entry name" value="MPT_Adenylyltrnsfr/MoaC-Rel"/>
</dbReference>
<dbReference type="SMART" id="SM00852">
    <property type="entry name" value="MoCF_biosynth"/>
    <property type="match status" value="1"/>
</dbReference>
<proteinExistence type="predicted"/>
<dbReference type="CDD" id="cd00886">
    <property type="entry name" value="MogA_MoaB"/>
    <property type="match status" value="1"/>
</dbReference>
<sequence>MTHAAQSLPPETPAYVITVSDSVSAGVNSDRSGPLAVEMLSELGFVVSGPMVVPDGVDSVHQAVAAACHSGARLVFTTGGTGISPRDLTPEAVESLVVARLSGAEAALLERNRQAAPLGMLSRPVVGISTRQAGAALVVCAPGSPGAVRDTIEVLTPVLGHVLEILDRTNS</sequence>
<dbReference type="SUPFAM" id="SSF53218">
    <property type="entry name" value="Molybdenum cofactor biosynthesis proteins"/>
    <property type="match status" value="1"/>
</dbReference>
<dbReference type="OMA" id="PYIETNA"/>
<keyword evidence="2" id="KW-0501">Molybdenum cofactor biosynthesis</keyword>
<evidence type="ECO:0000313" key="5">
    <source>
        <dbReference type="EMBL" id="SQB64770.1"/>
    </source>
</evidence>
<dbReference type="RefSeq" id="WP_004010876.1">
    <property type="nucleotide sequence ID" value="NZ_CP068112.1"/>
</dbReference>
<comment type="pathway">
    <text evidence="1">Cofactor biosynthesis; molybdopterin biosynthesis.</text>
</comment>
<dbReference type="InterPro" id="IPR036425">
    <property type="entry name" value="MoaB/Mog-like_dom_sf"/>
</dbReference>
<reference evidence="5 6" key="1">
    <citation type="submission" date="2018-06" db="EMBL/GenBank/DDBJ databases">
        <authorList>
            <consortium name="Pathogen Informatics"/>
            <person name="Doyle S."/>
        </authorList>
    </citation>
    <scope>NUCLEOTIDE SEQUENCE [LARGE SCALE GENOMIC DNA]</scope>
    <source>
        <strain evidence="5 6">NCTC11820</strain>
    </source>
</reference>
<dbReference type="PANTHER" id="PTHR43764">
    <property type="entry name" value="MOLYBDENUM COFACTOR BIOSYNTHESIS"/>
    <property type="match status" value="1"/>
</dbReference>
<dbReference type="PANTHER" id="PTHR43764:SF1">
    <property type="entry name" value="MOLYBDOPTERIN MOLYBDOTRANSFERASE"/>
    <property type="match status" value="1"/>
</dbReference>